<evidence type="ECO:0000256" key="2">
    <source>
        <dbReference type="ARBA" id="ARBA00013173"/>
    </source>
</evidence>
<evidence type="ECO:0000256" key="1">
    <source>
        <dbReference type="ARBA" id="ARBA00004910"/>
    </source>
</evidence>
<evidence type="ECO:0000256" key="4">
    <source>
        <dbReference type="ARBA" id="ARBA00023002"/>
    </source>
</evidence>
<accession>A0A7R8ZVS4</accession>
<dbReference type="AlphaFoldDB" id="A0A7R8ZVS4"/>
<dbReference type="InterPro" id="IPR011549">
    <property type="entry name" value="RibD_C"/>
</dbReference>
<keyword evidence="4" id="KW-0560">Oxidoreductase</keyword>
<dbReference type="EC" id="1.1.1.193" evidence="2"/>
<dbReference type="PANTHER" id="PTHR38011:SF7">
    <property type="entry name" value="2,5-DIAMINO-6-RIBOSYLAMINO-4(3H)-PYRIMIDINONE 5'-PHOSPHATE REDUCTASE"/>
    <property type="match status" value="1"/>
</dbReference>
<dbReference type="InterPro" id="IPR004794">
    <property type="entry name" value="Eubact_RibD"/>
</dbReference>
<keyword evidence="3" id="KW-0521">NADP</keyword>
<name>A0A7R8ZVS4_9CRUS</name>
<reference evidence="5" key="1">
    <citation type="submission" date="2020-11" db="EMBL/GenBank/DDBJ databases">
        <authorList>
            <person name="Tran Van P."/>
        </authorList>
    </citation>
    <scope>NUCLEOTIDE SEQUENCE</scope>
</reference>
<proteinExistence type="predicted"/>
<comment type="pathway">
    <text evidence="1">Cofactor biosynthesis; riboflavin biosynthesis; 5-amino-6-(D-ribitylamino)uracil from GTP: step 3/4.</text>
</comment>
<dbReference type="Pfam" id="PF01872">
    <property type="entry name" value="RibD_C"/>
    <property type="match status" value="1"/>
</dbReference>
<dbReference type="InterPro" id="IPR050765">
    <property type="entry name" value="Riboflavin_Biosynth_HTPR"/>
</dbReference>
<dbReference type="OrthoDB" id="10067744at2759"/>
<dbReference type="NCBIfam" id="TIGR00326">
    <property type="entry name" value="eubact_ribD"/>
    <property type="match status" value="1"/>
</dbReference>
<evidence type="ECO:0000313" key="5">
    <source>
        <dbReference type="EMBL" id="CAD7238343.1"/>
    </source>
</evidence>
<dbReference type="InterPro" id="IPR024072">
    <property type="entry name" value="DHFR-like_dom_sf"/>
</dbReference>
<dbReference type="EMBL" id="OB699795">
    <property type="protein sequence ID" value="CAD7238343.1"/>
    <property type="molecule type" value="Genomic_DNA"/>
</dbReference>
<dbReference type="GO" id="GO:0008835">
    <property type="term" value="F:diaminohydroxyphosphoribosylaminopyrimidine deaminase activity"/>
    <property type="evidence" value="ECO:0007669"/>
    <property type="project" value="InterPro"/>
</dbReference>
<protein>
    <recommendedName>
        <fullName evidence="2">5-amino-6-(5-phosphoribosylamino)uracil reductase</fullName>
        <ecNumber evidence="2">1.1.1.193</ecNumber>
    </recommendedName>
</protein>
<evidence type="ECO:0000256" key="3">
    <source>
        <dbReference type="ARBA" id="ARBA00022857"/>
    </source>
</evidence>
<dbReference type="NCBIfam" id="TIGR00227">
    <property type="entry name" value="ribD_Cterm"/>
    <property type="match status" value="1"/>
</dbReference>
<dbReference type="GO" id="GO:0009231">
    <property type="term" value="P:riboflavin biosynthetic process"/>
    <property type="evidence" value="ECO:0007669"/>
    <property type="project" value="UniProtKB-UniPathway"/>
</dbReference>
<sequence>MAMSLDGRTAMSNGDSAWITSADARQDVQHWRARSSAILSGVDTVIYDDPSLNVRMDNPQQRQPLRVIVDSSLRTPLTAKTLSLPGEVVVVHVNSAASEKRHALQSRGVRLVGVAGTSRVDLADMLKQLAVEGINEVHVEAGATLCGALLAEGLVDELVIYMAPILMGDGGRGLFHLPEIEMMSQRKRLKIVDIRAVGEDWRMIAQPVNEE</sequence>
<organism evidence="5">
    <name type="scientific">Cyprideis torosa</name>
    <dbReference type="NCBI Taxonomy" id="163714"/>
    <lineage>
        <taxon>Eukaryota</taxon>
        <taxon>Metazoa</taxon>
        <taxon>Ecdysozoa</taxon>
        <taxon>Arthropoda</taxon>
        <taxon>Crustacea</taxon>
        <taxon>Oligostraca</taxon>
        <taxon>Ostracoda</taxon>
        <taxon>Podocopa</taxon>
        <taxon>Podocopida</taxon>
        <taxon>Cytherocopina</taxon>
        <taxon>Cytheroidea</taxon>
        <taxon>Cytherideidae</taxon>
        <taxon>Cyprideis</taxon>
    </lineage>
</organism>
<dbReference type="UniPathway" id="UPA00275">
    <property type="reaction ID" value="UER00402"/>
</dbReference>
<dbReference type="PANTHER" id="PTHR38011">
    <property type="entry name" value="DIHYDROFOLATE REDUCTASE FAMILY PROTEIN (AFU_ORTHOLOGUE AFUA_8G06820)"/>
    <property type="match status" value="1"/>
</dbReference>
<dbReference type="InterPro" id="IPR002734">
    <property type="entry name" value="RibDG_C"/>
</dbReference>
<dbReference type="GO" id="GO:0008703">
    <property type="term" value="F:5-amino-6-(5-phosphoribosylamino)uracil reductase activity"/>
    <property type="evidence" value="ECO:0007669"/>
    <property type="project" value="UniProtKB-EC"/>
</dbReference>
<dbReference type="SUPFAM" id="SSF53597">
    <property type="entry name" value="Dihydrofolate reductase-like"/>
    <property type="match status" value="1"/>
</dbReference>
<gene>
    <name evidence="5" type="ORF">CTOB1V02_LOCUS16158</name>
</gene>
<dbReference type="GO" id="GO:0050661">
    <property type="term" value="F:NADP binding"/>
    <property type="evidence" value="ECO:0007669"/>
    <property type="project" value="InterPro"/>
</dbReference>
<dbReference type="Gene3D" id="3.40.430.10">
    <property type="entry name" value="Dihydrofolate Reductase, subunit A"/>
    <property type="match status" value="1"/>
</dbReference>